<feature type="repeat" description="FG-GAP" evidence="12">
    <location>
        <begin position="218"/>
        <end position="278"/>
    </location>
</feature>
<dbReference type="GO" id="GO:0007160">
    <property type="term" value="P:cell-matrix adhesion"/>
    <property type="evidence" value="ECO:0007669"/>
    <property type="project" value="TreeGrafter"/>
</dbReference>
<dbReference type="InterPro" id="IPR013517">
    <property type="entry name" value="FG-GAP"/>
</dbReference>
<dbReference type="InterPro" id="IPR000413">
    <property type="entry name" value="Integrin_alpha"/>
</dbReference>
<dbReference type="GO" id="GO:0007229">
    <property type="term" value="P:integrin-mediated signaling pathway"/>
    <property type="evidence" value="ECO:0007669"/>
    <property type="project" value="UniProtKB-KW"/>
</dbReference>
<evidence type="ECO:0000313" key="16">
    <source>
        <dbReference type="EMBL" id="RXN34870.1"/>
    </source>
</evidence>
<dbReference type="GO" id="GO:0033627">
    <property type="term" value="P:cell adhesion mediated by integrin"/>
    <property type="evidence" value="ECO:0007669"/>
    <property type="project" value="TreeGrafter"/>
</dbReference>
<dbReference type="Pfam" id="PF01839">
    <property type="entry name" value="FG-GAP"/>
    <property type="match status" value="2"/>
</dbReference>
<evidence type="ECO:0007829" key="18">
    <source>
        <dbReference type="PeptideAtlas" id="A0A498NS14"/>
    </source>
</evidence>
<keyword evidence="10 13" id="KW-0675">Receptor</keyword>
<evidence type="ECO:0000256" key="3">
    <source>
        <dbReference type="ARBA" id="ARBA00022692"/>
    </source>
</evidence>
<dbReference type="Gene3D" id="1.20.5.930">
    <property type="entry name" value="Bicelle-embedded integrin alpha(iib) transmembrane segment"/>
    <property type="match status" value="1"/>
</dbReference>
<evidence type="ECO:0000256" key="11">
    <source>
        <dbReference type="ARBA" id="ARBA00023180"/>
    </source>
</evidence>
<dbReference type="InterPro" id="IPR028994">
    <property type="entry name" value="Integrin_alpha_N"/>
</dbReference>
<dbReference type="InterPro" id="IPR013519">
    <property type="entry name" value="Int_alpha_beta-p"/>
</dbReference>
<keyword evidence="7 13" id="KW-1133">Transmembrane helix</keyword>
<dbReference type="GO" id="GO:0098609">
    <property type="term" value="P:cell-cell adhesion"/>
    <property type="evidence" value="ECO:0007669"/>
    <property type="project" value="TreeGrafter"/>
</dbReference>
<dbReference type="Proteomes" id="UP000290572">
    <property type="component" value="Unassembled WGS sequence"/>
</dbReference>
<feature type="transmembrane region" description="Helical" evidence="13">
    <location>
        <begin position="732"/>
        <end position="756"/>
    </location>
</feature>
<dbReference type="FunFam" id="1.20.5.930:FF:000005">
    <property type="entry name" value="Integrin, alpha 10"/>
    <property type="match status" value="1"/>
</dbReference>
<keyword evidence="11" id="KW-0325">Glycoprotein</keyword>
<dbReference type="Gene3D" id="2.60.40.1460">
    <property type="entry name" value="Integrin domains. Chain A, domain 2"/>
    <property type="match status" value="1"/>
</dbReference>
<dbReference type="AlphaFoldDB" id="A0A498NS14"/>
<dbReference type="PANTHER" id="PTHR23220">
    <property type="entry name" value="INTEGRIN ALPHA"/>
    <property type="match status" value="1"/>
</dbReference>
<dbReference type="GO" id="GO:0005178">
    <property type="term" value="F:integrin binding"/>
    <property type="evidence" value="ECO:0007669"/>
    <property type="project" value="TreeGrafter"/>
</dbReference>
<dbReference type="Gene3D" id="2.130.10.130">
    <property type="entry name" value="Integrin alpha, N-terminal"/>
    <property type="match status" value="1"/>
</dbReference>
<feature type="domain" description="Integrin alpha second immunoglobulin-like" evidence="15">
    <location>
        <begin position="375"/>
        <end position="532"/>
    </location>
</feature>
<evidence type="ECO:0000256" key="5">
    <source>
        <dbReference type="ARBA" id="ARBA00022737"/>
    </source>
</evidence>
<dbReference type="PROSITE" id="PS51470">
    <property type="entry name" value="FG_GAP"/>
    <property type="match status" value="3"/>
</dbReference>
<protein>
    <submittedName>
        <fullName evidence="16">Integrin alpha-11-like protein</fullName>
    </submittedName>
</protein>
<evidence type="ECO:0000256" key="8">
    <source>
        <dbReference type="ARBA" id="ARBA00023037"/>
    </source>
</evidence>
<keyword evidence="18" id="KW-1267">Proteomics identification</keyword>
<evidence type="ECO:0000259" key="14">
    <source>
        <dbReference type="Pfam" id="PF08441"/>
    </source>
</evidence>
<dbReference type="SMART" id="SM00191">
    <property type="entry name" value="Int_alpha"/>
    <property type="match status" value="4"/>
</dbReference>
<organism evidence="16 17">
    <name type="scientific">Labeo rohita</name>
    <name type="common">Indian major carp</name>
    <name type="synonym">Cyprinus rohita</name>
    <dbReference type="NCBI Taxonomy" id="84645"/>
    <lineage>
        <taxon>Eukaryota</taxon>
        <taxon>Metazoa</taxon>
        <taxon>Chordata</taxon>
        <taxon>Craniata</taxon>
        <taxon>Vertebrata</taxon>
        <taxon>Euteleostomi</taxon>
        <taxon>Actinopterygii</taxon>
        <taxon>Neopterygii</taxon>
        <taxon>Teleostei</taxon>
        <taxon>Ostariophysi</taxon>
        <taxon>Cypriniformes</taxon>
        <taxon>Cyprinidae</taxon>
        <taxon>Labeoninae</taxon>
        <taxon>Labeonini</taxon>
        <taxon>Labeo</taxon>
    </lineage>
</organism>
<sequence length="779" mass="86921">MLLKDGILVGAVGAYDWNGAVLKETSHGKVIPPKSSYMKEFPEELKNHGAYLGYMVSSVVSAQHGQLYIAGAPRFNHTGKVVIFTLTNSGNLTILYSLYGQQIGSYYGSELAPIDLDGNGLTDLLLVGAPMYFYKGWEKGRVYIYTISLQGSFIPDGTLGPSEKTHDSRFGAAMSTLPDLNGDGFSELVVGAPLEDNHKGAIYLFYGQQNNIQPKYKQRIAAGDISPGLRYFGRSVHGMMDLNGDKLIDLSIGTLGAAVLLWSRSVIRVGISVHFEPSKINVFNKDCNRGGREVSCMLATVCLNVTARTPMTDPKTVGPCASLRYSFGFEENGYFPRAVLDSTEDPQPRDVTLRPDSDYCQKVYFHVHLPFWNGCDNDDQCVPNLVLQSNSDLLDRRQFCGRRERSSWPPCVHQRTRTSGERLVEASRRKVLVEARLENRGENAYGTILHITHSPNLQFSSLVVKGPSDIAIECPNSDDTNLFRTCNVSAPFMRSFAQVYFRLEFEFSRSAFLNYVQITLRVSSEGEEMSPEDNINDIYHNLKYEADILFTRDSSPSRFEIKPELGQSVAVGTGPPFNLSYQIQNLGMFPISELLFSLNVFTVTRNANALLRLSDLHIDQMAGSHCSVPRVITAGSSSQEDLSLNSHVNASTSDTLFAQCRINLLPQGDVSITATGWLNLRTLLSVKFKRLDLVMTAVVELSPSSPMFLHEERPMRHIILEIRKEEDYRIPIWVIVGSTLGGLQLLALLVLALWKLGFFHRQKRKREEQATNEKTAEDR</sequence>
<dbReference type="InterPro" id="IPR018184">
    <property type="entry name" value="Integrin_alpha_C_CS"/>
</dbReference>
<dbReference type="InterPro" id="IPR013649">
    <property type="entry name" value="Integrin_alpha_Ig-like_1"/>
</dbReference>
<evidence type="ECO:0000256" key="4">
    <source>
        <dbReference type="ARBA" id="ARBA00022729"/>
    </source>
</evidence>
<dbReference type="SUPFAM" id="SSF69179">
    <property type="entry name" value="Integrin domains"/>
    <property type="match status" value="3"/>
</dbReference>
<evidence type="ECO:0000256" key="12">
    <source>
        <dbReference type="PROSITE-ProRule" id="PRU00803"/>
    </source>
</evidence>
<dbReference type="PANTHER" id="PTHR23220:SF21">
    <property type="entry name" value="INTEGRIN ALPHA-11"/>
    <property type="match status" value="1"/>
</dbReference>
<evidence type="ECO:0000256" key="6">
    <source>
        <dbReference type="ARBA" id="ARBA00022889"/>
    </source>
</evidence>
<dbReference type="Pfam" id="PF08441">
    <property type="entry name" value="Integrin_A_Ig_1"/>
    <property type="match status" value="1"/>
</dbReference>
<evidence type="ECO:0000256" key="1">
    <source>
        <dbReference type="ARBA" id="ARBA00004479"/>
    </source>
</evidence>
<gene>
    <name evidence="16" type="ORF">ROHU_014648</name>
</gene>
<dbReference type="Gene3D" id="2.60.40.1530">
    <property type="entry name" value="ntegrin, alpha v. Chain A, domain 4"/>
    <property type="match status" value="1"/>
</dbReference>
<evidence type="ECO:0000256" key="13">
    <source>
        <dbReference type="RuleBase" id="RU003762"/>
    </source>
</evidence>
<comment type="subcellular location">
    <subcellularLocation>
        <location evidence="1 13">Membrane</location>
        <topology evidence="1 13">Single-pass type I membrane protein</topology>
    </subcellularLocation>
</comment>
<feature type="domain" description="Integrin alpha first immunoglubulin-like" evidence="14">
    <location>
        <begin position="263"/>
        <end position="365"/>
    </location>
</feature>
<dbReference type="PRINTS" id="PR01185">
    <property type="entry name" value="INTEGRINA"/>
</dbReference>
<name>A0A498NS14_LABRO</name>
<dbReference type="Pfam" id="PF20805">
    <property type="entry name" value="Integrin_A_Ig_2"/>
    <property type="match status" value="1"/>
</dbReference>
<dbReference type="InterPro" id="IPR048285">
    <property type="entry name" value="Integrin_alpha_Ig-like_2"/>
</dbReference>
<accession>A0A498NS14</accession>
<evidence type="ECO:0000256" key="2">
    <source>
        <dbReference type="ARBA" id="ARBA00008054"/>
    </source>
</evidence>
<evidence type="ECO:0000313" key="17">
    <source>
        <dbReference type="Proteomes" id="UP000290572"/>
    </source>
</evidence>
<keyword evidence="3 13" id="KW-0812">Transmembrane</keyword>
<feature type="repeat" description="FG-GAP" evidence="12">
    <location>
        <begin position="156"/>
        <end position="214"/>
    </location>
</feature>
<keyword evidence="6 13" id="KW-0130">Cell adhesion</keyword>
<evidence type="ECO:0000256" key="7">
    <source>
        <dbReference type="ARBA" id="ARBA00022989"/>
    </source>
</evidence>
<keyword evidence="5" id="KW-0677">Repeat</keyword>
<evidence type="ECO:0000256" key="9">
    <source>
        <dbReference type="ARBA" id="ARBA00023136"/>
    </source>
</evidence>
<dbReference type="GO" id="GO:0009897">
    <property type="term" value="C:external side of plasma membrane"/>
    <property type="evidence" value="ECO:0007669"/>
    <property type="project" value="TreeGrafter"/>
</dbReference>
<reference evidence="16 17" key="1">
    <citation type="submission" date="2018-03" db="EMBL/GenBank/DDBJ databases">
        <title>Draft genome sequence of Rohu Carp (Labeo rohita).</title>
        <authorList>
            <person name="Das P."/>
            <person name="Kushwaha B."/>
            <person name="Joshi C.G."/>
            <person name="Kumar D."/>
            <person name="Nagpure N.S."/>
            <person name="Sahoo L."/>
            <person name="Das S.P."/>
            <person name="Bit A."/>
            <person name="Patnaik S."/>
            <person name="Meher P.K."/>
            <person name="Jayasankar P."/>
            <person name="Koringa P.G."/>
            <person name="Patel N.V."/>
            <person name="Hinsu A.T."/>
            <person name="Kumar R."/>
            <person name="Pandey M."/>
            <person name="Agarwal S."/>
            <person name="Srivastava S."/>
            <person name="Singh M."/>
            <person name="Iquebal M.A."/>
            <person name="Jaiswal S."/>
            <person name="Angadi U.B."/>
            <person name="Kumar N."/>
            <person name="Raza M."/>
            <person name="Shah T.M."/>
            <person name="Rai A."/>
            <person name="Jena J.K."/>
        </authorList>
    </citation>
    <scope>NUCLEOTIDE SEQUENCE [LARGE SCALE GENOMIC DNA]</scope>
    <source>
        <strain evidence="16">DASCIFA01</strain>
        <tissue evidence="16">Testis</tissue>
    </source>
</reference>
<dbReference type="Gene3D" id="2.60.40.1510">
    <property type="entry name" value="ntegrin, alpha v. Chain A, domain 3"/>
    <property type="match status" value="1"/>
</dbReference>
<keyword evidence="8 13" id="KW-0401">Integrin</keyword>
<dbReference type="EMBL" id="QBIY01011163">
    <property type="protein sequence ID" value="RXN34870.1"/>
    <property type="molecule type" value="Genomic_DNA"/>
</dbReference>
<evidence type="ECO:0000256" key="10">
    <source>
        <dbReference type="ARBA" id="ARBA00023170"/>
    </source>
</evidence>
<evidence type="ECO:0000259" key="15">
    <source>
        <dbReference type="Pfam" id="PF20805"/>
    </source>
</evidence>
<proteinExistence type="evidence at protein level"/>
<comment type="caution">
    <text evidence="16">The sequence shown here is derived from an EMBL/GenBank/DDBJ whole genome shotgun (WGS) entry which is preliminary data.</text>
</comment>
<dbReference type="GO" id="GO:0008305">
    <property type="term" value="C:integrin complex"/>
    <property type="evidence" value="ECO:0007669"/>
    <property type="project" value="InterPro"/>
</dbReference>
<keyword evidence="17" id="KW-1185">Reference proteome</keyword>
<dbReference type="SUPFAM" id="SSF69318">
    <property type="entry name" value="Integrin alpha N-terminal domain"/>
    <property type="match status" value="1"/>
</dbReference>
<comment type="similarity">
    <text evidence="2 13">Belongs to the integrin alpha chain family.</text>
</comment>
<dbReference type="InterPro" id="IPR032695">
    <property type="entry name" value="Integrin_dom_sf"/>
</dbReference>
<dbReference type="PROSITE" id="PS00242">
    <property type="entry name" value="INTEGRIN_ALPHA"/>
    <property type="match status" value="1"/>
</dbReference>
<keyword evidence="4" id="KW-0732">Signal</keyword>
<keyword evidence="9 13" id="KW-0472">Membrane</keyword>
<dbReference type="STRING" id="84645.A0A498NS14"/>
<feature type="repeat" description="FG-GAP" evidence="12">
    <location>
        <begin position="91"/>
        <end position="154"/>
    </location>
</feature>